<dbReference type="AlphaFoldDB" id="A0A485CLE4"/>
<accession>A0A485CLE4</accession>
<proteinExistence type="predicted"/>
<protein>
    <submittedName>
        <fullName evidence="1">Uncharacterized protein</fullName>
    </submittedName>
</protein>
<gene>
    <name evidence="1" type="ORF">NCTC12993_06637</name>
</gene>
<evidence type="ECO:0000313" key="2">
    <source>
        <dbReference type="Proteomes" id="UP000401081"/>
    </source>
</evidence>
<dbReference type="Proteomes" id="UP000401081">
    <property type="component" value="Unassembled WGS sequence"/>
</dbReference>
<evidence type="ECO:0000313" key="1">
    <source>
        <dbReference type="EMBL" id="VFS85488.1"/>
    </source>
</evidence>
<sequence>MADSSPPMVVGIRHTSSATSTVTLIGVPLQAENGQIVAVANRNTMVKATSSMVRAISFVFYDAVRLQPWRSSGRGKFPLGVNALQRTDQPVGENACPAGHRREVAAGFADHRCRFAGDGAFINGMHRLHITSPSQGIMSPASTSTTSPLRQFIGWDVIHLRTVACFAQFAGKCRLFHPAQAVGLRFAAAFRHRFGKVGK</sequence>
<name>A0A485CLE4_KLUCR</name>
<keyword evidence="2" id="KW-1185">Reference proteome</keyword>
<organism evidence="1 2">
    <name type="scientific">Kluyvera cryocrescens</name>
    <name type="common">Kluyvera citrophila</name>
    <dbReference type="NCBI Taxonomy" id="580"/>
    <lineage>
        <taxon>Bacteria</taxon>
        <taxon>Pseudomonadati</taxon>
        <taxon>Pseudomonadota</taxon>
        <taxon>Gammaproteobacteria</taxon>
        <taxon>Enterobacterales</taxon>
        <taxon>Enterobacteriaceae</taxon>
        <taxon>Kluyvera</taxon>
    </lineage>
</organism>
<reference evidence="1 2" key="1">
    <citation type="submission" date="2019-03" db="EMBL/GenBank/DDBJ databases">
        <authorList>
            <consortium name="Pathogen Informatics"/>
        </authorList>
    </citation>
    <scope>NUCLEOTIDE SEQUENCE [LARGE SCALE GENOMIC DNA]</scope>
    <source>
        <strain evidence="1 2">NCTC12993</strain>
    </source>
</reference>
<dbReference type="EMBL" id="CAADJD010000026">
    <property type="protein sequence ID" value="VFS85488.1"/>
    <property type="molecule type" value="Genomic_DNA"/>
</dbReference>